<protein>
    <submittedName>
        <fullName evidence="1">Uncharacterized protein</fullName>
    </submittedName>
</protein>
<accession>A0A1E3W6D3</accession>
<name>A0A1E3W6D3_9HYPH</name>
<comment type="caution">
    <text evidence="1">The sequence shown here is derived from an EMBL/GenBank/DDBJ whole genome shotgun (WGS) entry which is preliminary data.</text>
</comment>
<keyword evidence="2" id="KW-1185">Reference proteome</keyword>
<sequence>MSPILFSLSFGPGWRGNKALLLLAAGLLIGAIDVSDASARQVLCYPKDVDPQILRSPRAGDYLPNWAPPSGVGTGWSFTKVSRTGAFLKGVLNTSRGNPTTGTIYVVAAEWHCD</sequence>
<dbReference type="Proteomes" id="UP000094501">
    <property type="component" value="Unassembled WGS sequence"/>
</dbReference>
<reference evidence="1 2" key="1">
    <citation type="journal article" date="2016" name="Environ. Microbiol.">
        <title>New Methyloceanibacter diversity from North Sea sediments includes methanotroph containing solely the soluble methane monooxygenase.</title>
        <authorList>
            <person name="Vekeman B."/>
            <person name="Kerckhof F.M."/>
            <person name="Cremers G."/>
            <person name="de Vos P."/>
            <person name="Vandamme P."/>
            <person name="Boon N."/>
            <person name="Op den Camp H.J."/>
            <person name="Heylen K."/>
        </authorList>
    </citation>
    <scope>NUCLEOTIDE SEQUENCE [LARGE SCALE GENOMIC DNA]</scope>
    <source>
        <strain evidence="1 2">R-67174</strain>
    </source>
</reference>
<evidence type="ECO:0000313" key="1">
    <source>
        <dbReference type="EMBL" id="ODS01354.1"/>
    </source>
</evidence>
<dbReference type="EMBL" id="LPWG01000001">
    <property type="protein sequence ID" value="ODS01354.1"/>
    <property type="molecule type" value="Genomic_DNA"/>
</dbReference>
<organism evidence="1 2">
    <name type="scientific">Methyloceanibacter methanicus</name>
    <dbReference type="NCBI Taxonomy" id="1774968"/>
    <lineage>
        <taxon>Bacteria</taxon>
        <taxon>Pseudomonadati</taxon>
        <taxon>Pseudomonadota</taxon>
        <taxon>Alphaproteobacteria</taxon>
        <taxon>Hyphomicrobiales</taxon>
        <taxon>Hyphomicrobiaceae</taxon>
        <taxon>Methyloceanibacter</taxon>
    </lineage>
</organism>
<dbReference type="AlphaFoldDB" id="A0A1E3W6D3"/>
<proteinExistence type="predicted"/>
<gene>
    <name evidence="1" type="ORF">AUC68_00365</name>
</gene>
<evidence type="ECO:0000313" key="2">
    <source>
        <dbReference type="Proteomes" id="UP000094501"/>
    </source>
</evidence>